<feature type="compositionally biased region" description="Basic residues" evidence="1">
    <location>
        <begin position="368"/>
        <end position="379"/>
    </location>
</feature>
<feature type="region of interest" description="Disordered" evidence="1">
    <location>
        <begin position="354"/>
        <end position="379"/>
    </location>
</feature>
<feature type="region of interest" description="Disordered" evidence="1">
    <location>
        <begin position="207"/>
        <end position="231"/>
    </location>
</feature>
<dbReference type="Proteomes" id="UP000541444">
    <property type="component" value="Unassembled WGS sequence"/>
</dbReference>
<gene>
    <name evidence="2" type="ORF">GIB67_002202</name>
</gene>
<feature type="non-terminal residue" evidence="2">
    <location>
        <position position="1"/>
    </location>
</feature>
<dbReference type="AlphaFoldDB" id="A0A7J7KWR3"/>
<dbReference type="EMBL" id="JACGCM010002827">
    <property type="protein sequence ID" value="KAF6134801.1"/>
    <property type="molecule type" value="Genomic_DNA"/>
</dbReference>
<protein>
    <submittedName>
        <fullName evidence="2">Uncharacterized protein</fullName>
    </submittedName>
</protein>
<feature type="region of interest" description="Disordered" evidence="1">
    <location>
        <begin position="1"/>
        <end position="28"/>
    </location>
</feature>
<sequence>METEQKLLLTEPTSSGRTSKRVQRTESERREWYLERRRIWARNRRQNLSIEERQRNAERACIRRQKMSPEEKEKVKERRRQREAVCQQKKRRKQESEEQKDRRREKDRLRQQKRKEKDQAKILTPIEELEMEQKRLKIKERRKNRDRMQRESMSVAEWEEMRRKINEKRRAKDALLSKLRMGSSRSPLKRIIEKTVADLALNNHNNNCSGNNEEVNDSSSNQRTRAIELRRKARTSSDLLITEDTDRSDDGDISKPAERIHLEGYCVENEVKRALDLTMSSEDEEYDRTNDEEGSETSEEYTEYIARCGNIDIPGLGALTGGVTFPHVEFPITDFSTQETNPSPIGIEVEWEDDEGEAGTSQAGTSHGRVRGKGYLKVG</sequence>
<reference evidence="2 3" key="1">
    <citation type="journal article" date="2020" name="IScience">
        <title>Genome Sequencing of the Endangered Kingdonia uniflora (Circaeasteraceae, Ranunculales) Reveals Potential Mechanisms of Evolutionary Specialization.</title>
        <authorList>
            <person name="Sun Y."/>
            <person name="Deng T."/>
            <person name="Zhang A."/>
            <person name="Moore M.J."/>
            <person name="Landis J.B."/>
            <person name="Lin N."/>
            <person name="Zhang H."/>
            <person name="Zhang X."/>
            <person name="Huang J."/>
            <person name="Zhang X."/>
            <person name="Sun H."/>
            <person name="Wang H."/>
        </authorList>
    </citation>
    <scope>NUCLEOTIDE SEQUENCE [LARGE SCALE GENOMIC DNA]</scope>
    <source>
        <strain evidence="2">TB1705</strain>
        <tissue evidence="2">Leaf</tissue>
    </source>
</reference>
<comment type="caution">
    <text evidence="2">The sequence shown here is derived from an EMBL/GenBank/DDBJ whole genome shotgun (WGS) entry which is preliminary data.</text>
</comment>
<feature type="compositionally biased region" description="Basic and acidic residues" evidence="1">
    <location>
        <begin position="94"/>
        <end position="120"/>
    </location>
</feature>
<keyword evidence="3" id="KW-1185">Reference proteome</keyword>
<feature type="region of interest" description="Disordered" evidence="1">
    <location>
        <begin position="45"/>
        <end position="122"/>
    </location>
</feature>
<accession>A0A7J7KWR3</accession>
<evidence type="ECO:0000313" key="3">
    <source>
        <dbReference type="Proteomes" id="UP000541444"/>
    </source>
</evidence>
<proteinExistence type="predicted"/>
<evidence type="ECO:0000256" key="1">
    <source>
        <dbReference type="SAM" id="MobiDB-lite"/>
    </source>
</evidence>
<name>A0A7J7KWR3_9MAGN</name>
<evidence type="ECO:0000313" key="2">
    <source>
        <dbReference type="EMBL" id="KAF6134801.1"/>
    </source>
</evidence>
<feature type="compositionally biased region" description="Basic and acidic residues" evidence="1">
    <location>
        <begin position="50"/>
        <end position="83"/>
    </location>
</feature>
<organism evidence="2 3">
    <name type="scientific">Kingdonia uniflora</name>
    <dbReference type="NCBI Taxonomy" id="39325"/>
    <lineage>
        <taxon>Eukaryota</taxon>
        <taxon>Viridiplantae</taxon>
        <taxon>Streptophyta</taxon>
        <taxon>Embryophyta</taxon>
        <taxon>Tracheophyta</taxon>
        <taxon>Spermatophyta</taxon>
        <taxon>Magnoliopsida</taxon>
        <taxon>Ranunculales</taxon>
        <taxon>Circaeasteraceae</taxon>
        <taxon>Kingdonia</taxon>
    </lineage>
</organism>